<keyword evidence="9" id="KW-1185">Reference proteome</keyword>
<proteinExistence type="predicted"/>
<dbReference type="PROSITE" id="PS51257">
    <property type="entry name" value="PROKAR_LIPOPROTEIN"/>
    <property type="match status" value="1"/>
</dbReference>
<dbReference type="CDD" id="cd13585">
    <property type="entry name" value="PBP2_TMBP_like"/>
    <property type="match status" value="1"/>
</dbReference>
<feature type="region of interest" description="Disordered" evidence="6">
    <location>
        <begin position="27"/>
        <end position="51"/>
    </location>
</feature>
<dbReference type="Pfam" id="PF01547">
    <property type="entry name" value="SBP_bac_1"/>
    <property type="match status" value="1"/>
</dbReference>
<dbReference type="PANTHER" id="PTHR43649:SF33">
    <property type="entry name" value="POLYGALACTURONAN_RHAMNOGALACTURONAN-BINDING PROTEIN YTCQ"/>
    <property type="match status" value="1"/>
</dbReference>
<accession>A0A841SSH7</accession>
<dbReference type="SUPFAM" id="SSF53850">
    <property type="entry name" value="Periplasmic binding protein-like II"/>
    <property type="match status" value="1"/>
</dbReference>
<evidence type="ECO:0000256" key="3">
    <source>
        <dbReference type="ARBA" id="ARBA00023136"/>
    </source>
</evidence>
<evidence type="ECO:0000256" key="6">
    <source>
        <dbReference type="SAM" id="MobiDB-lite"/>
    </source>
</evidence>
<evidence type="ECO:0000313" key="8">
    <source>
        <dbReference type="EMBL" id="MBB6633168.1"/>
    </source>
</evidence>
<evidence type="ECO:0000256" key="7">
    <source>
        <dbReference type="SAM" id="SignalP"/>
    </source>
</evidence>
<keyword evidence="3" id="KW-0472">Membrane</keyword>
<organism evidence="8 9">
    <name type="scientific">Cohnella thailandensis</name>
    <dbReference type="NCBI Taxonomy" id="557557"/>
    <lineage>
        <taxon>Bacteria</taxon>
        <taxon>Bacillati</taxon>
        <taxon>Bacillota</taxon>
        <taxon>Bacilli</taxon>
        <taxon>Bacillales</taxon>
        <taxon>Paenibacillaceae</taxon>
        <taxon>Cohnella</taxon>
    </lineage>
</organism>
<protein>
    <submittedName>
        <fullName evidence="8">Sugar ABC transporter substrate-binding protein</fullName>
    </submittedName>
</protein>
<evidence type="ECO:0000256" key="4">
    <source>
        <dbReference type="ARBA" id="ARBA00023139"/>
    </source>
</evidence>
<evidence type="ECO:0000256" key="5">
    <source>
        <dbReference type="ARBA" id="ARBA00023288"/>
    </source>
</evidence>
<keyword evidence="4" id="KW-0564">Palmitate</keyword>
<comment type="caution">
    <text evidence="8">The sequence shown here is derived from an EMBL/GenBank/DDBJ whole genome shotgun (WGS) entry which is preliminary data.</text>
</comment>
<evidence type="ECO:0000256" key="2">
    <source>
        <dbReference type="ARBA" id="ARBA00022729"/>
    </source>
</evidence>
<gene>
    <name evidence="8" type="ORF">H7B67_03440</name>
</gene>
<sequence>MNRQKIVLLPLLLALALTTALSGCSGSNSNANKHGNASGKGEAAAATGADSGKDPVTLEVWGRWEEMTSQINETISEFQQQYPYITVKYATVPAAQYVAQVQAAISGNTLPDLFGYNPAIPTTQLSNLGVIQPINDVLTEEEKAEYYEGTWSQGYTVVNEDTYAFPLFNPMRPSMVMYYNKAALKEAGLTEADIPKTWEGLYEFSKKVKENTGGKIYGLVVGIKPQSFLSGVIMQMATAVKPEVSPADSFNYKTGKYEFNSPGIVQGLELFKKLQDEKLLHPNSLLMSYREGTSMMEAGQAVLTMDGSFLGSQLSKDKLDNYGAAPLPTLDGKPQYAAFQGESRVSLYVAKSTKHAEEAKLFLRFLKEHLYPKLVRDGIEYSPIPAVNEATKVENPIAEQALKIQSETFKLIPRPFERNQETLKVVVETSGKMPKQTLSDVIEGYLTGQIQDVNQVLTQLTEESNKVFESAIEKVRSEGGNVSPSDYAFEDWHPFTPYHP</sequence>
<dbReference type="RefSeq" id="WP_185118397.1">
    <property type="nucleotide sequence ID" value="NZ_JACJVQ010000003.1"/>
</dbReference>
<keyword evidence="2 7" id="KW-0732">Signal</keyword>
<dbReference type="EMBL" id="JACJVQ010000003">
    <property type="protein sequence ID" value="MBB6633168.1"/>
    <property type="molecule type" value="Genomic_DNA"/>
</dbReference>
<dbReference type="InterPro" id="IPR050490">
    <property type="entry name" value="Bact_solute-bd_prot1"/>
</dbReference>
<dbReference type="Gene3D" id="3.40.190.10">
    <property type="entry name" value="Periplasmic binding protein-like II"/>
    <property type="match status" value="1"/>
</dbReference>
<dbReference type="Proteomes" id="UP000535838">
    <property type="component" value="Unassembled WGS sequence"/>
</dbReference>
<dbReference type="AlphaFoldDB" id="A0A841SSH7"/>
<keyword evidence="5" id="KW-0449">Lipoprotein</keyword>
<name>A0A841SSH7_9BACL</name>
<reference evidence="8 9" key="1">
    <citation type="submission" date="2020-08" db="EMBL/GenBank/DDBJ databases">
        <title>Cohnella phylogeny.</title>
        <authorList>
            <person name="Dunlap C."/>
        </authorList>
    </citation>
    <scope>NUCLEOTIDE SEQUENCE [LARGE SCALE GENOMIC DNA]</scope>
    <source>
        <strain evidence="8 9">DSM 25241</strain>
    </source>
</reference>
<evidence type="ECO:0000256" key="1">
    <source>
        <dbReference type="ARBA" id="ARBA00022475"/>
    </source>
</evidence>
<feature type="signal peptide" evidence="7">
    <location>
        <begin position="1"/>
        <end position="22"/>
    </location>
</feature>
<feature type="chain" id="PRO_5038755559" evidence="7">
    <location>
        <begin position="23"/>
        <end position="500"/>
    </location>
</feature>
<dbReference type="InterPro" id="IPR006059">
    <property type="entry name" value="SBP"/>
</dbReference>
<dbReference type="PANTHER" id="PTHR43649">
    <property type="entry name" value="ARABINOSE-BINDING PROTEIN-RELATED"/>
    <property type="match status" value="1"/>
</dbReference>
<evidence type="ECO:0000313" key="9">
    <source>
        <dbReference type="Proteomes" id="UP000535838"/>
    </source>
</evidence>
<keyword evidence="1" id="KW-1003">Cell membrane</keyword>